<reference evidence="5 6" key="1">
    <citation type="submission" date="2024-06" db="EMBL/GenBank/DDBJ databases">
        <title>Genomic Encyclopedia of Type Strains, Phase IV (KMG-IV): sequencing the most valuable type-strain genomes for metagenomic binning, comparative biology and taxonomic classification.</title>
        <authorList>
            <person name="Goeker M."/>
        </authorList>
    </citation>
    <scope>NUCLEOTIDE SEQUENCE [LARGE SCALE GENOMIC DNA]</scope>
    <source>
        <strain evidence="5 6">DSM 21331</strain>
    </source>
</reference>
<dbReference type="SUPFAM" id="SSF46785">
    <property type="entry name" value="Winged helix' DNA-binding domain"/>
    <property type="match status" value="1"/>
</dbReference>
<dbReference type="Gene3D" id="2.60.120.10">
    <property type="entry name" value="Jelly Rolls"/>
    <property type="match status" value="1"/>
</dbReference>
<dbReference type="Pfam" id="PF13545">
    <property type="entry name" value="HTH_Crp_2"/>
    <property type="match status" value="1"/>
</dbReference>
<sequence>MSGVGMSGVGVSGLAMRVWLVRRLARSDHLDEVARHALLALPLEPRPVAARAELDGGAGPSGLHLILDGVACRSVREPGGNRRIVALFLPGDLCASRSLLPLELPGKVETLSACAVADIAHDTLRSLVRAHPGIERSLAWLTLLELGIAQRWLVNAGRDAEGRVAHLICEIVARLRAVGCREGEAFANGVRQAVIADIAGISIVHVNRVLHALQDADRIRLVKGVITVPDPDRLAAYADFDPGYLRLPEPVEPSLSDFDPLRRLSVVDGGNAVAL</sequence>
<evidence type="ECO:0000259" key="4">
    <source>
        <dbReference type="PROSITE" id="PS51063"/>
    </source>
</evidence>
<dbReference type="PROSITE" id="PS51063">
    <property type="entry name" value="HTH_CRP_2"/>
    <property type="match status" value="1"/>
</dbReference>
<dbReference type="InterPro" id="IPR036388">
    <property type="entry name" value="WH-like_DNA-bd_sf"/>
</dbReference>
<name>A0ABV2LA67_9HYPH</name>
<dbReference type="InterPro" id="IPR014710">
    <property type="entry name" value="RmlC-like_jellyroll"/>
</dbReference>
<protein>
    <submittedName>
        <fullName evidence="5">CRP-like cAMP-binding protein</fullName>
    </submittedName>
</protein>
<accession>A0ABV2LA67</accession>
<dbReference type="InterPro" id="IPR036390">
    <property type="entry name" value="WH_DNA-bd_sf"/>
</dbReference>
<keyword evidence="6" id="KW-1185">Reference proteome</keyword>
<gene>
    <name evidence="5" type="ORF">ABID43_004313</name>
</gene>
<evidence type="ECO:0000313" key="6">
    <source>
        <dbReference type="Proteomes" id="UP001549145"/>
    </source>
</evidence>
<keyword evidence="2" id="KW-0238">DNA-binding</keyword>
<proteinExistence type="predicted"/>
<dbReference type="SUPFAM" id="SSF51206">
    <property type="entry name" value="cAMP-binding domain-like"/>
    <property type="match status" value="1"/>
</dbReference>
<evidence type="ECO:0000313" key="5">
    <source>
        <dbReference type="EMBL" id="MET3694750.1"/>
    </source>
</evidence>
<dbReference type="EMBL" id="JBEPMM010000017">
    <property type="protein sequence ID" value="MET3694750.1"/>
    <property type="molecule type" value="Genomic_DNA"/>
</dbReference>
<evidence type="ECO:0000256" key="1">
    <source>
        <dbReference type="ARBA" id="ARBA00023015"/>
    </source>
</evidence>
<evidence type="ECO:0000256" key="2">
    <source>
        <dbReference type="ARBA" id="ARBA00023125"/>
    </source>
</evidence>
<dbReference type="Proteomes" id="UP001549145">
    <property type="component" value="Unassembled WGS sequence"/>
</dbReference>
<dbReference type="InterPro" id="IPR012318">
    <property type="entry name" value="HTH_CRP"/>
</dbReference>
<evidence type="ECO:0000256" key="3">
    <source>
        <dbReference type="ARBA" id="ARBA00023163"/>
    </source>
</evidence>
<dbReference type="RefSeq" id="WP_238279784.1">
    <property type="nucleotide sequence ID" value="NZ_BPQL01000066.1"/>
</dbReference>
<keyword evidence="3" id="KW-0804">Transcription</keyword>
<keyword evidence="1" id="KW-0805">Transcription regulation</keyword>
<dbReference type="Gene3D" id="1.10.10.10">
    <property type="entry name" value="Winged helix-like DNA-binding domain superfamily/Winged helix DNA-binding domain"/>
    <property type="match status" value="1"/>
</dbReference>
<comment type="caution">
    <text evidence="5">The sequence shown here is derived from an EMBL/GenBank/DDBJ whole genome shotgun (WGS) entry which is preliminary data.</text>
</comment>
<dbReference type="InterPro" id="IPR018490">
    <property type="entry name" value="cNMP-bd_dom_sf"/>
</dbReference>
<organism evidence="5 6">
    <name type="scientific">Methylobacterium goesingense</name>
    <dbReference type="NCBI Taxonomy" id="243690"/>
    <lineage>
        <taxon>Bacteria</taxon>
        <taxon>Pseudomonadati</taxon>
        <taxon>Pseudomonadota</taxon>
        <taxon>Alphaproteobacteria</taxon>
        <taxon>Hyphomicrobiales</taxon>
        <taxon>Methylobacteriaceae</taxon>
        <taxon>Methylobacterium</taxon>
    </lineage>
</organism>
<feature type="domain" description="HTH crp-type" evidence="4">
    <location>
        <begin position="158"/>
        <end position="232"/>
    </location>
</feature>